<dbReference type="OrthoDB" id="1950369at2"/>
<reference evidence="1 2" key="1">
    <citation type="submission" date="2019-10" db="EMBL/GenBank/DDBJ databases">
        <title>Alkaliphilus serpentinus sp. nov. and Alkaliphilus pronyensis sp. nov., two novel anaerobic alkaliphilic species isolated from the serpentinized-hosted hydrothermal field of the Prony Bay (New Caledonia).</title>
        <authorList>
            <person name="Postec A."/>
        </authorList>
    </citation>
    <scope>NUCLEOTIDE SEQUENCE [LARGE SCALE GENOMIC DNA]</scope>
    <source>
        <strain evidence="1 2">LacV</strain>
    </source>
</reference>
<dbReference type="EMBL" id="WBZC01000003">
    <property type="protein sequence ID" value="KAB3539069.1"/>
    <property type="molecule type" value="Genomic_DNA"/>
</dbReference>
<name>A0A6I0FJY8_9FIRM</name>
<organism evidence="1 2">
    <name type="scientific">Alkaliphilus pronyensis</name>
    <dbReference type="NCBI Taxonomy" id="1482732"/>
    <lineage>
        <taxon>Bacteria</taxon>
        <taxon>Bacillati</taxon>
        <taxon>Bacillota</taxon>
        <taxon>Clostridia</taxon>
        <taxon>Peptostreptococcales</taxon>
        <taxon>Natronincolaceae</taxon>
        <taxon>Alkaliphilus</taxon>
    </lineage>
</organism>
<dbReference type="Proteomes" id="UP000432715">
    <property type="component" value="Unassembled WGS sequence"/>
</dbReference>
<dbReference type="RefSeq" id="WP_151859748.1">
    <property type="nucleotide sequence ID" value="NZ_WBZC01000003.1"/>
</dbReference>
<evidence type="ECO:0000313" key="1">
    <source>
        <dbReference type="EMBL" id="KAB3539069.1"/>
    </source>
</evidence>
<keyword evidence="2" id="KW-1185">Reference proteome</keyword>
<protein>
    <submittedName>
        <fullName evidence="1">Uncharacterized protein</fullName>
    </submittedName>
</protein>
<dbReference type="AlphaFoldDB" id="A0A6I0FJY8"/>
<sequence>MKKIILIPLLLIISFSSFVLYNFFTSSSNYLKTYRYLPSASYKVPVGLIEELNKPEAEEAKSHLIRITLKVINYNTWEDFINYIDVKVYKEKILPIDTEQLVVILNLSKDISVAVVFVLMGDEYLYHSHIENLVPVEKVEFLSIPSQTHKMLLVYQVLDEEFGGFFYEEFVDIYYYIVDDFKRVWQKTLYYEEIYNEGWLSPEGSKNTWNKVIEETAINFVTNDKIKVNSITSLHKYTANSSTFPTEDDFILTENKTFKQSYYWSHEFNYFILGEVSQSVFKHKTAVIEDSQDNLKFFYNINNQNYRLINTNGEVFYLPKKSLKGMFETLYQ</sequence>
<comment type="caution">
    <text evidence="1">The sequence shown here is derived from an EMBL/GenBank/DDBJ whole genome shotgun (WGS) entry which is preliminary data.</text>
</comment>
<evidence type="ECO:0000313" key="2">
    <source>
        <dbReference type="Proteomes" id="UP000432715"/>
    </source>
</evidence>
<gene>
    <name evidence="1" type="ORF">F8154_01155</name>
</gene>
<accession>A0A6I0FJY8</accession>
<proteinExistence type="predicted"/>